<dbReference type="EMBL" id="LO017727">
    <property type="protein sequence ID" value="CRH04972.1"/>
    <property type="molecule type" value="Genomic_DNA"/>
</dbReference>
<dbReference type="Gene3D" id="3.30.1370.140">
    <property type="entry name" value="HupH hydrogenase expression protein, C-terminal domain"/>
    <property type="match status" value="1"/>
</dbReference>
<protein>
    <recommendedName>
        <fullName evidence="2">HupH hydrogenase expression protein C-terminal domain-containing protein</fullName>
    </recommendedName>
</protein>
<proteinExistence type="inferred from homology"/>
<organism evidence="3">
    <name type="scientific">Magnetococcus massalia (strain MO-1)</name>
    <dbReference type="NCBI Taxonomy" id="451514"/>
    <lineage>
        <taxon>Bacteria</taxon>
        <taxon>Pseudomonadati</taxon>
        <taxon>Pseudomonadota</taxon>
        <taxon>Magnetococcia</taxon>
        <taxon>Magnetococcales</taxon>
        <taxon>Magnetococcaceae</taxon>
        <taxon>Magnetococcus</taxon>
    </lineage>
</organism>
<evidence type="ECO:0000313" key="3">
    <source>
        <dbReference type="EMBL" id="CRH04972.1"/>
    </source>
</evidence>
<comment type="similarity">
    <text evidence="1">Belongs to the HupH/HyaF family.</text>
</comment>
<name>A0A1S7LDH4_MAGMO</name>
<dbReference type="Pfam" id="PF04809">
    <property type="entry name" value="HupH_C"/>
    <property type="match status" value="1"/>
</dbReference>
<feature type="domain" description="HupH hydrogenase expression protein C-terminal" evidence="2">
    <location>
        <begin position="21"/>
        <end position="132"/>
    </location>
</feature>
<reference evidence="3" key="1">
    <citation type="submission" date="2015-04" db="EMBL/GenBank/DDBJ databases">
        <authorList>
            <person name="Syromyatnikov M.Y."/>
            <person name="Popov V.N."/>
        </authorList>
    </citation>
    <scope>NUCLEOTIDE SEQUENCE</scope>
    <source>
        <strain evidence="3">MO-1</strain>
    </source>
</reference>
<evidence type="ECO:0000259" key="2">
    <source>
        <dbReference type="Pfam" id="PF04809"/>
    </source>
</evidence>
<sequence>MVSSWQTESGLIDQALSSGVRALLAKLLVALEALNAQGQQASMDLSQEPLAPEDRNQLLELLGQGEITAQVDAMGVTTLQETGVAGIWLVTYRAQEGNVTAEILEVTRVPELLKSPVEELGESKARVAALIASQASL</sequence>
<accession>A0A1S7LDH4</accession>
<gene>
    <name evidence="3" type="ORF">MAGMO_0771</name>
</gene>
<dbReference type="InterPro" id="IPR006894">
    <property type="entry name" value="HupH_Hydgase_express_prot_C"/>
</dbReference>
<evidence type="ECO:0000256" key="1">
    <source>
        <dbReference type="ARBA" id="ARBA00010832"/>
    </source>
</evidence>
<dbReference type="AlphaFoldDB" id="A0A1S7LDH4"/>
<dbReference type="InterPro" id="IPR038527">
    <property type="entry name" value="HupH_C_sf"/>
</dbReference>